<dbReference type="Pfam" id="PF13635">
    <property type="entry name" value="DUF4143"/>
    <property type="match status" value="1"/>
</dbReference>
<sequence>MLRRKITGELHAWRQARTGKALFLTGARQIGKSTAVREFSHREYSVTAEINLYENKAAARALAHADNAQDFISRISLFSHATLIPGETIIFLDEVQEQPDVMTMVKFLVEDGQFDYILSGSMLGTELKGVRSYPVGSVIEKTMRPMDFEEFCWAIGVQPSTLDMIREHCMSGEAIDPHIHQAMMTNFRSYLVVGGMPEAVQDFVDHYGNLSTVRALQNELNRQYRLDISKYAGSRSLQVQAVFDQMPLQLIDGNGRFSVSSIGANARYERNQQDFLWLVDAGVALKTNCVTEPKSPLLRTSQSPKFKLYQSDIGMLMARYPITTARAAYLADPSPNLGALYENVIAQELAAQGVPLYYYMAKKHGEVDFIADTADGTAIPFEVKSGRSYRVHAAIDAILNNPEYRIERGVVLSRSNVERDGAVTYLPIYASWCLKEICGLLSPDDDGHDDTGSFSLTTIPV</sequence>
<evidence type="ECO:0000313" key="3">
    <source>
        <dbReference type="EMBL" id="PLS28879.1"/>
    </source>
</evidence>
<feature type="domain" description="AAA" evidence="1">
    <location>
        <begin position="20"/>
        <end position="152"/>
    </location>
</feature>
<dbReference type="PANTHER" id="PTHR33295">
    <property type="entry name" value="ATPASE"/>
    <property type="match status" value="1"/>
</dbReference>
<protein>
    <submittedName>
        <fullName evidence="3">ATPase AAA</fullName>
    </submittedName>
</protein>
<dbReference type="SUPFAM" id="SSF52540">
    <property type="entry name" value="P-loop containing nucleoside triphosphate hydrolases"/>
    <property type="match status" value="1"/>
</dbReference>
<organism evidence="3 4">
    <name type="scientific">Bifidobacterium parmae</name>
    <dbReference type="NCBI Taxonomy" id="361854"/>
    <lineage>
        <taxon>Bacteria</taxon>
        <taxon>Bacillati</taxon>
        <taxon>Actinomycetota</taxon>
        <taxon>Actinomycetes</taxon>
        <taxon>Bifidobacteriales</taxon>
        <taxon>Bifidobacteriaceae</taxon>
        <taxon>Bifidobacterium</taxon>
    </lineage>
</organism>
<name>A0A2N5J3Y2_9BIFI</name>
<dbReference type="Pfam" id="PF13173">
    <property type="entry name" value="AAA_14"/>
    <property type="match status" value="1"/>
</dbReference>
<gene>
    <name evidence="3" type="ORF">Uis4E_1022</name>
</gene>
<keyword evidence="4" id="KW-1185">Reference proteome</keyword>
<evidence type="ECO:0000313" key="4">
    <source>
        <dbReference type="Proteomes" id="UP000235034"/>
    </source>
</evidence>
<dbReference type="InterPro" id="IPR027417">
    <property type="entry name" value="P-loop_NTPase"/>
</dbReference>
<dbReference type="PANTHER" id="PTHR33295:SF7">
    <property type="entry name" value="ATPASE"/>
    <property type="match status" value="1"/>
</dbReference>
<evidence type="ECO:0000259" key="1">
    <source>
        <dbReference type="Pfam" id="PF13173"/>
    </source>
</evidence>
<proteinExistence type="predicted"/>
<dbReference type="InterPro" id="IPR041682">
    <property type="entry name" value="AAA_14"/>
</dbReference>
<dbReference type="InterPro" id="IPR025420">
    <property type="entry name" value="DUF4143"/>
</dbReference>
<accession>A0A2N5J3Y2</accession>
<dbReference type="AlphaFoldDB" id="A0A2N5J3Y2"/>
<reference evidence="3 4" key="1">
    <citation type="submission" date="2017-07" db="EMBL/GenBank/DDBJ databases">
        <title>Bifidobacterium novel species.</title>
        <authorList>
            <person name="Lugli G.A."/>
            <person name="Milani C."/>
            <person name="Duranti S."/>
            <person name="Mangifesta M."/>
        </authorList>
    </citation>
    <scope>NUCLEOTIDE SEQUENCE [LARGE SCALE GENOMIC DNA]</scope>
    <source>
        <strain evidence="3 4">77</strain>
    </source>
</reference>
<dbReference type="Proteomes" id="UP000235034">
    <property type="component" value="Unassembled WGS sequence"/>
</dbReference>
<dbReference type="OrthoDB" id="9804306at2"/>
<evidence type="ECO:0000259" key="2">
    <source>
        <dbReference type="Pfam" id="PF13635"/>
    </source>
</evidence>
<feature type="domain" description="DUF4143" evidence="2">
    <location>
        <begin position="227"/>
        <end position="386"/>
    </location>
</feature>
<comment type="caution">
    <text evidence="3">The sequence shown here is derived from an EMBL/GenBank/DDBJ whole genome shotgun (WGS) entry which is preliminary data.</text>
</comment>
<dbReference type="RefSeq" id="WP_101622170.1">
    <property type="nucleotide sequence ID" value="NZ_NMWT01000011.1"/>
</dbReference>
<dbReference type="EMBL" id="NMWT01000011">
    <property type="protein sequence ID" value="PLS28879.1"/>
    <property type="molecule type" value="Genomic_DNA"/>
</dbReference>